<reference evidence="1" key="2">
    <citation type="submission" date="2017-06" db="EMBL/GenBank/DDBJ databases">
        <title>WGS assembly of Brachypodium distachyon.</title>
        <authorList>
            <consortium name="The International Brachypodium Initiative"/>
            <person name="Lucas S."/>
            <person name="Harmon-Smith M."/>
            <person name="Lail K."/>
            <person name="Tice H."/>
            <person name="Grimwood J."/>
            <person name="Bruce D."/>
            <person name="Barry K."/>
            <person name="Shu S."/>
            <person name="Lindquist E."/>
            <person name="Wang M."/>
            <person name="Pitluck S."/>
            <person name="Vogel J.P."/>
            <person name="Garvin D.F."/>
            <person name="Mockler T.C."/>
            <person name="Schmutz J."/>
            <person name="Rokhsar D."/>
            <person name="Bevan M.W."/>
        </authorList>
    </citation>
    <scope>NUCLEOTIDE SEQUENCE</scope>
    <source>
        <strain evidence="1">Bd21</strain>
    </source>
</reference>
<dbReference type="InParanoid" id="A0A2K2D497"/>
<accession>A0A2K2D497</accession>
<gene>
    <name evidence="1" type="ORF">BRADI_3g49136v3</name>
</gene>
<dbReference type="Proteomes" id="UP000008810">
    <property type="component" value="Chromosome 3"/>
</dbReference>
<keyword evidence="3" id="KW-1185">Reference proteome</keyword>
<protein>
    <submittedName>
        <fullName evidence="1 2">Uncharacterized protein</fullName>
    </submittedName>
</protein>
<dbReference type="Gramene" id="PNT69095">
    <property type="protein sequence ID" value="PNT69095"/>
    <property type="gene ID" value="BRADI_3g49136v3"/>
</dbReference>
<reference evidence="1 2" key="1">
    <citation type="journal article" date="2010" name="Nature">
        <title>Genome sequencing and analysis of the model grass Brachypodium distachyon.</title>
        <authorList>
            <consortium name="International Brachypodium Initiative"/>
        </authorList>
    </citation>
    <scope>NUCLEOTIDE SEQUENCE [LARGE SCALE GENOMIC DNA]</scope>
    <source>
        <strain evidence="1 2">Bd21</strain>
    </source>
</reference>
<organism evidence="1">
    <name type="scientific">Brachypodium distachyon</name>
    <name type="common">Purple false brome</name>
    <name type="synonym">Trachynia distachya</name>
    <dbReference type="NCBI Taxonomy" id="15368"/>
    <lineage>
        <taxon>Eukaryota</taxon>
        <taxon>Viridiplantae</taxon>
        <taxon>Streptophyta</taxon>
        <taxon>Embryophyta</taxon>
        <taxon>Tracheophyta</taxon>
        <taxon>Spermatophyta</taxon>
        <taxon>Magnoliopsida</taxon>
        <taxon>Liliopsida</taxon>
        <taxon>Poales</taxon>
        <taxon>Poaceae</taxon>
        <taxon>BOP clade</taxon>
        <taxon>Pooideae</taxon>
        <taxon>Stipodae</taxon>
        <taxon>Brachypodieae</taxon>
        <taxon>Brachypodium</taxon>
    </lineage>
</organism>
<sequence length="84" mass="9222">MVSFLGRKGAAGLVAVRPQASVGRSLQWGCVHRFVVALAFRVLLLFQSRLRSSFSLLRIVGLSLSHGLVVDEALLGFPRWLFAL</sequence>
<evidence type="ECO:0000313" key="2">
    <source>
        <dbReference type="EnsemblPlants" id="PNT69095"/>
    </source>
</evidence>
<dbReference type="EnsemblPlants" id="PNT69095">
    <property type="protein sequence ID" value="PNT69095"/>
    <property type="gene ID" value="BRADI_3g49136v3"/>
</dbReference>
<dbReference type="AlphaFoldDB" id="A0A2K2D497"/>
<name>A0A2K2D497_BRADI</name>
<dbReference type="EMBL" id="CM000882">
    <property type="protein sequence ID" value="PNT69095.1"/>
    <property type="molecule type" value="Genomic_DNA"/>
</dbReference>
<evidence type="ECO:0000313" key="1">
    <source>
        <dbReference type="EMBL" id="PNT69095.1"/>
    </source>
</evidence>
<reference evidence="2" key="3">
    <citation type="submission" date="2018-08" db="UniProtKB">
        <authorList>
            <consortium name="EnsemblPlants"/>
        </authorList>
    </citation>
    <scope>IDENTIFICATION</scope>
    <source>
        <strain evidence="2">cv. Bd21</strain>
    </source>
</reference>
<evidence type="ECO:0000313" key="3">
    <source>
        <dbReference type="Proteomes" id="UP000008810"/>
    </source>
</evidence>
<proteinExistence type="predicted"/>